<sequence length="546" mass="62513">MKRVLCHLLKGVRSSRFSQIIGARAAKILISPPPLTPKGYVPVCVGVDGDTKRFMVHTTSLRHAEFLELLHKSAEEYGFCNDGVLRIPYEAQDFEEYWMINRSKPRIYKVEPQFQRNASGQFSAPASLELSGDGSLGPPIPLVVATFRMKREVLGQASRRHHRPLPLHSRDLVSAVHQCFCRDLTGCITLILNFHAKGYFSTLLFANGGEKPQVEPVNRSSSSEETDKPSYLTPKGYVPVCVGVDGDTKRCMVHTTLLRHAEFLELLHKSAEEYGFCNESVLRIPYEAQDFEEHWMVKRSKAKIYKVEPVVCLIYTGTFKSFPKVHRRNNRKDETITQKVCVCLSVGVDGDMKRFMVHTTLLRHTEFLELLHKSAEEYGFCNDSVLRIPYKALDFEEMTNSKRCKVSYCLPEEISINILTRLPVKSLVWFRCVSKPWLGSSNFIGTHLNKDVTDHAPTYLIALHDCRGKSERRHYSVFCNGTFEEFLEIGHPLLELELEDDDGFYVVYRLEESGHDLAFGFNPRLNDYKVVMMMSLLKERSKNKEL</sequence>
<evidence type="ECO:0000259" key="2">
    <source>
        <dbReference type="Pfam" id="PF00646"/>
    </source>
</evidence>
<feature type="domain" description="F-box" evidence="2">
    <location>
        <begin position="409"/>
        <end position="437"/>
    </location>
</feature>
<dbReference type="EMBL" id="RDQH01000335">
    <property type="protein sequence ID" value="RXH88785.1"/>
    <property type="molecule type" value="Genomic_DNA"/>
</dbReference>
<dbReference type="InterPro" id="IPR003676">
    <property type="entry name" value="SAUR_fam"/>
</dbReference>
<dbReference type="InterPro" id="IPR036047">
    <property type="entry name" value="F-box-like_dom_sf"/>
</dbReference>
<dbReference type="Proteomes" id="UP000290289">
    <property type="component" value="Chromosome 9"/>
</dbReference>
<dbReference type="PANTHER" id="PTHR31374">
    <property type="entry name" value="AUXIN-INDUCED PROTEIN-LIKE-RELATED"/>
    <property type="match status" value="1"/>
</dbReference>
<dbReference type="AlphaFoldDB" id="A0A498J253"/>
<gene>
    <name evidence="3" type="ORF">DVH24_000384</name>
</gene>
<reference evidence="3 4" key="1">
    <citation type="submission" date="2018-10" db="EMBL/GenBank/DDBJ databases">
        <title>A high-quality apple genome assembly.</title>
        <authorList>
            <person name="Hu J."/>
        </authorList>
    </citation>
    <scope>NUCLEOTIDE SEQUENCE [LARGE SCALE GENOMIC DNA]</scope>
    <source>
        <strain evidence="4">cv. HFTH1</strain>
        <tissue evidence="3">Young leaf</tissue>
    </source>
</reference>
<dbReference type="Pfam" id="PF00646">
    <property type="entry name" value="F-box"/>
    <property type="match status" value="1"/>
</dbReference>
<evidence type="ECO:0000313" key="4">
    <source>
        <dbReference type="Proteomes" id="UP000290289"/>
    </source>
</evidence>
<comment type="similarity">
    <text evidence="1">Belongs to the ARG7 family.</text>
</comment>
<dbReference type="Gene3D" id="1.20.1280.50">
    <property type="match status" value="1"/>
</dbReference>
<dbReference type="Pfam" id="PF02519">
    <property type="entry name" value="Auxin_inducible"/>
    <property type="match status" value="3"/>
</dbReference>
<proteinExistence type="inferred from homology"/>
<evidence type="ECO:0000256" key="1">
    <source>
        <dbReference type="ARBA" id="ARBA00006974"/>
    </source>
</evidence>
<comment type="caution">
    <text evidence="3">The sequence shown here is derived from an EMBL/GenBank/DDBJ whole genome shotgun (WGS) entry which is preliminary data.</text>
</comment>
<dbReference type="PANTHER" id="PTHR31374:SF32">
    <property type="entry name" value="SAUR FAMILY PROTEIN"/>
    <property type="match status" value="1"/>
</dbReference>
<accession>A0A498J253</accession>
<keyword evidence="4" id="KW-1185">Reference proteome</keyword>
<protein>
    <recommendedName>
        <fullName evidence="2">F-box domain-containing protein</fullName>
    </recommendedName>
</protein>
<evidence type="ECO:0000313" key="3">
    <source>
        <dbReference type="EMBL" id="RXH88785.1"/>
    </source>
</evidence>
<name>A0A498J253_MALDO</name>
<organism evidence="3 4">
    <name type="scientific">Malus domestica</name>
    <name type="common">Apple</name>
    <name type="synonym">Pyrus malus</name>
    <dbReference type="NCBI Taxonomy" id="3750"/>
    <lineage>
        <taxon>Eukaryota</taxon>
        <taxon>Viridiplantae</taxon>
        <taxon>Streptophyta</taxon>
        <taxon>Embryophyta</taxon>
        <taxon>Tracheophyta</taxon>
        <taxon>Spermatophyta</taxon>
        <taxon>Magnoliopsida</taxon>
        <taxon>eudicotyledons</taxon>
        <taxon>Gunneridae</taxon>
        <taxon>Pentapetalae</taxon>
        <taxon>rosids</taxon>
        <taxon>fabids</taxon>
        <taxon>Rosales</taxon>
        <taxon>Rosaceae</taxon>
        <taxon>Amygdaloideae</taxon>
        <taxon>Maleae</taxon>
        <taxon>Malus</taxon>
    </lineage>
</organism>
<dbReference type="InterPro" id="IPR001810">
    <property type="entry name" value="F-box_dom"/>
</dbReference>
<dbReference type="GO" id="GO:0009733">
    <property type="term" value="P:response to auxin"/>
    <property type="evidence" value="ECO:0007669"/>
    <property type="project" value="InterPro"/>
</dbReference>
<dbReference type="SUPFAM" id="SSF81383">
    <property type="entry name" value="F-box domain"/>
    <property type="match status" value="1"/>
</dbReference>